<keyword evidence="3" id="KW-0378">Hydrolase</keyword>
<reference evidence="4" key="1">
    <citation type="submission" date="2023-07" db="EMBL/GenBank/DDBJ databases">
        <title>The carbon used by Thiothrix.</title>
        <authorList>
            <person name="Chen L."/>
        </authorList>
    </citation>
    <scope>NUCLEOTIDE SEQUENCE [LARGE SCALE GENOMIC DNA]</scope>
</reference>
<feature type="domain" description="CAAX prenyl protease 2/Lysostaphin resistance protein A-like" evidence="2">
    <location>
        <begin position="150"/>
        <end position="246"/>
    </location>
</feature>
<feature type="transmembrane region" description="Helical" evidence="1">
    <location>
        <begin position="112"/>
        <end position="133"/>
    </location>
</feature>
<keyword evidence="1" id="KW-1133">Transmembrane helix</keyword>
<evidence type="ECO:0000313" key="4">
    <source>
        <dbReference type="Proteomes" id="UP001308005"/>
    </source>
</evidence>
<keyword evidence="4" id="KW-1185">Reference proteome</keyword>
<dbReference type="InterPro" id="IPR003675">
    <property type="entry name" value="Rce1/LyrA-like_dom"/>
</dbReference>
<keyword evidence="1" id="KW-0812">Transmembrane</keyword>
<evidence type="ECO:0000313" key="3">
    <source>
        <dbReference type="EMBL" id="MEB4592582.1"/>
    </source>
</evidence>
<evidence type="ECO:0000256" key="1">
    <source>
        <dbReference type="SAM" id="Phobius"/>
    </source>
</evidence>
<dbReference type="GO" id="GO:0016787">
    <property type="term" value="F:hydrolase activity"/>
    <property type="evidence" value="ECO:0007669"/>
    <property type="project" value="UniProtKB-KW"/>
</dbReference>
<dbReference type="PANTHER" id="PTHR39430:SF1">
    <property type="entry name" value="PROTEASE"/>
    <property type="match status" value="1"/>
</dbReference>
<feature type="transmembrane region" description="Helical" evidence="1">
    <location>
        <begin position="145"/>
        <end position="164"/>
    </location>
</feature>
<evidence type="ECO:0000259" key="2">
    <source>
        <dbReference type="Pfam" id="PF02517"/>
    </source>
</evidence>
<feature type="transmembrane region" description="Helical" evidence="1">
    <location>
        <begin position="185"/>
        <end position="203"/>
    </location>
</feature>
<accession>A0ABU6D2J8</accession>
<organism evidence="3 4">
    <name type="scientific">Candidatus Thiothrix phosphatis</name>
    <dbReference type="NCBI Taxonomy" id="3112415"/>
    <lineage>
        <taxon>Bacteria</taxon>
        <taxon>Pseudomonadati</taxon>
        <taxon>Pseudomonadota</taxon>
        <taxon>Gammaproteobacteria</taxon>
        <taxon>Thiotrichales</taxon>
        <taxon>Thiotrichaceae</taxon>
        <taxon>Thiothrix</taxon>
    </lineage>
</organism>
<proteinExistence type="predicted"/>
<dbReference type="Pfam" id="PF02517">
    <property type="entry name" value="Rce1-like"/>
    <property type="match status" value="1"/>
</dbReference>
<comment type="caution">
    <text evidence="3">The sequence shown here is derived from an EMBL/GenBank/DDBJ whole genome shotgun (WGS) entry which is preliminary data.</text>
</comment>
<feature type="transmembrane region" description="Helical" evidence="1">
    <location>
        <begin position="271"/>
        <end position="292"/>
    </location>
</feature>
<dbReference type="EMBL" id="JAYMYJ010000139">
    <property type="protein sequence ID" value="MEB4592582.1"/>
    <property type="molecule type" value="Genomic_DNA"/>
</dbReference>
<feature type="transmembrane region" description="Helical" evidence="1">
    <location>
        <begin position="68"/>
        <end position="92"/>
    </location>
</feature>
<feature type="transmembrane region" description="Helical" evidence="1">
    <location>
        <begin position="20"/>
        <end position="45"/>
    </location>
</feature>
<dbReference type="EC" id="3.4.-.-" evidence="3"/>
<dbReference type="PANTHER" id="PTHR39430">
    <property type="entry name" value="MEMBRANE-ASSOCIATED PROTEASE-RELATED"/>
    <property type="match status" value="1"/>
</dbReference>
<dbReference type="RefSeq" id="WP_324696949.1">
    <property type="nucleotide sequence ID" value="NZ_JAYMYJ010000139.1"/>
</dbReference>
<feature type="transmembrane region" description="Helical" evidence="1">
    <location>
        <begin position="209"/>
        <end position="228"/>
    </location>
</feature>
<name>A0ABU6D2J8_9GAMM</name>
<gene>
    <name evidence="3" type="ORF">VSS37_16470</name>
</gene>
<feature type="transmembrane region" description="Helical" evidence="1">
    <location>
        <begin position="235"/>
        <end position="251"/>
    </location>
</feature>
<keyword evidence="1" id="KW-0472">Membrane</keyword>
<sequence length="295" mass="33208">MNTHYLTLASLGKNNWWRYLVSIVLIAFFWQVIGALPLMLLIVMVQSDSDPSTNVDLGNLRFEGVDSIWPYLGINFTILGMLLGLYFAVRFVHQRYLRTVVTPLEQIDWRRVLQGFVVFFTLIALATLVEAMFKPGEYQVTFDARQFLLFLPVALVVTPLQAAAEELLFRGYIMQGLGRLTSNKAIPIVGSSLLFMAAHLTNPEMAEDAYLVPLLYFLLALFLAFITVKSNSLELAIGVHAANNLFAVLIMDYEDSALPAPSIFMASSLDPINSLISFTIIAAAFYWIVFMWRKS</sequence>
<dbReference type="Proteomes" id="UP001308005">
    <property type="component" value="Unassembled WGS sequence"/>
</dbReference>
<protein>
    <submittedName>
        <fullName evidence="3">CPBP family intramembrane glutamic endopeptidase</fullName>
        <ecNumber evidence="3">3.4.-.-</ecNumber>
    </submittedName>
</protein>